<name>A0A6J4LLW9_9BACT</name>
<gene>
    <name evidence="1" type="ORF">AVDCRST_MAG89-2347</name>
</gene>
<protein>
    <recommendedName>
        <fullName evidence="2">Transglycosylase SLT domain-containing protein</fullName>
    </recommendedName>
</protein>
<evidence type="ECO:0000313" key="1">
    <source>
        <dbReference type="EMBL" id="CAA9335248.1"/>
    </source>
</evidence>
<dbReference type="EMBL" id="CADCTV010000498">
    <property type="protein sequence ID" value="CAA9335248.1"/>
    <property type="molecule type" value="Genomic_DNA"/>
</dbReference>
<dbReference type="AlphaFoldDB" id="A0A6J4LLW9"/>
<sequence length="392" mass="43251">MVAENASVSTAGPVILDNNFPHHDSGLTLPQSVLTAPRRFPVARSGENTLQIAVPLLQIANLDRRAPPGYRPGGVPRAPEFNANVLAITATPSMPRIAVQCEVRGFSPAQTPIYWRLQCRHVLARHMNTGNGRYRGASEIHEDEWQGRSTAANFVLFAAPRDAAVTHDYNTEQSVMGGHAILTVAARVPGTGGWLYDYVHLRIGGTNPVRANVERYVANLLRGRDSNVVAMLRAIFVHESGYRQFLPEVQTANRAYGLRFDWPDDPANFPLAAFDFGIGLSQYTKSPTQPIGRGVAWDWRENVRASTNLFLTQKLRATYQQGRTWREWAHIAWLRYNGSGQRALNYANGLAASPEGQRVSASAVPRSIDLEALTAYIRGSGDRPAPPAWPPR</sequence>
<accession>A0A6J4LLW9</accession>
<proteinExistence type="predicted"/>
<reference evidence="1" key="1">
    <citation type="submission" date="2020-02" db="EMBL/GenBank/DDBJ databases">
        <authorList>
            <person name="Meier V. D."/>
        </authorList>
    </citation>
    <scope>NUCLEOTIDE SEQUENCE</scope>
    <source>
        <strain evidence="1">AVDCRST_MAG89</strain>
    </source>
</reference>
<evidence type="ECO:0008006" key="2">
    <source>
        <dbReference type="Google" id="ProtNLM"/>
    </source>
</evidence>
<organism evidence="1">
    <name type="scientific">uncultured Gemmatimonadota bacterium</name>
    <dbReference type="NCBI Taxonomy" id="203437"/>
    <lineage>
        <taxon>Bacteria</taxon>
        <taxon>Pseudomonadati</taxon>
        <taxon>Gemmatimonadota</taxon>
        <taxon>environmental samples</taxon>
    </lineage>
</organism>